<protein>
    <recommendedName>
        <fullName evidence="2">non-specific protein-tyrosine kinase</fullName>
        <ecNumber evidence="2">2.7.10.2</ecNumber>
    </recommendedName>
</protein>
<keyword evidence="3" id="KW-0808">Transferase</keyword>
<feature type="transmembrane region" description="Helical" evidence="10">
    <location>
        <begin position="433"/>
        <end position="453"/>
    </location>
</feature>
<dbReference type="Pfam" id="PF13614">
    <property type="entry name" value="AAA_31"/>
    <property type="match status" value="1"/>
</dbReference>
<comment type="catalytic activity">
    <reaction evidence="8">
        <text>L-tyrosyl-[protein] + ATP = O-phospho-L-tyrosyl-[protein] + ADP + H(+)</text>
        <dbReference type="Rhea" id="RHEA:10596"/>
        <dbReference type="Rhea" id="RHEA-COMP:10136"/>
        <dbReference type="Rhea" id="RHEA-COMP:20101"/>
        <dbReference type="ChEBI" id="CHEBI:15378"/>
        <dbReference type="ChEBI" id="CHEBI:30616"/>
        <dbReference type="ChEBI" id="CHEBI:46858"/>
        <dbReference type="ChEBI" id="CHEBI:61978"/>
        <dbReference type="ChEBI" id="CHEBI:456216"/>
        <dbReference type="EC" id="2.7.10.2"/>
    </reaction>
</comment>
<dbReference type="NCBIfam" id="TIGR01007">
    <property type="entry name" value="eps_fam"/>
    <property type="match status" value="1"/>
</dbReference>
<sequence length="734" mass="82038">MEVQEYTEDIDFQKYWLILKRHWLPGTVLWSLVVMGSIFSAMSAEKSFEAYGKLRFKRQNTVSALVTEAGEKIGKLDPLNTKDTPLDTEAEVIRSEPIIEQTIKAANLRNKKGKLESYEGFLKNLDVKNIRGTDILLISYKNVDPQVAKLVVDKLMETYIKNNILVNRAEAAAAKKFINKQLPESREKLLQTELALRKFKEKFNIIDLDQEAKLTVSRLSDLNNQIQQTKADIQKITGQTVELQKKIGVTSEQAVLQSNITNSSGIQQALAKLQEVENQLAIERSRFLEDSPVISDLKSKKADLEALVNQRLSEVSGQQEVSGKIVQSQAGNLQNTLVASLVNYESERRGLVTKLSSLEQQQIDLQTRANFIPKLQQLLLDLERQQKSAQSTYESLINNLQQVEIIENQNLGNAEIVNQGLASKYPINKSSKAVVGMGVALGGMIYVVVAFGLELMDKSLKTTKEIRSIFAYTLLGMIPGLKRKNMFPGMKAVEQVPAEYQVRDHSHSLTTETYKMLQANLRFLNPDRDLKVIVVTSSVPKEGKSTVSANLAVAIAQLDQRVLLIDADLHHPQQHHIWDLTNEAGLTEVIVNRTESKKVIKEVMPNLDVLPSGVIPPNSLALLNSQRMNSLISDFRKNYDFIIIDTPPLLLVADAITVNKMTDGILLVARPGVIDKPSAIAAKDVLTQSRQNVLGLVVNGILIENEPDSYFHHAKSYSGINANQNLNFRFKSKV</sequence>
<dbReference type="PANTHER" id="PTHR32309:SF13">
    <property type="entry name" value="FERRIC ENTEROBACTIN TRANSPORT PROTEIN FEPE"/>
    <property type="match status" value="1"/>
</dbReference>
<feature type="coiled-coil region" evidence="9">
    <location>
        <begin position="341"/>
        <end position="399"/>
    </location>
</feature>
<comment type="similarity">
    <text evidence="1">Belongs to the CpsD/CapB family.</text>
</comment>
<evidence type="ECO:0000256" key="9">
    <source>
        <dbReference type="SAM" id="Coils"/>
    </source>
</evidence>
<evidence type="ECO:0000259" key="11">
    <source>
        <dbReference type="Pfam" id="PF13614"/>
    </source>
</evidence>
<dbReference type="InterPro" id="IPR025669">
    <property type="entry name" value="AAA_dom"/>
</dbReference>
<evidence type="ECO:0000256" key="7">
    <source>
        <dbReference type="ARBA" id="ARBA00023137"/>
    </source>
</evidence>
<keyword evidence="7" id="KW-0829">Tyrosine-protein kinase</keyword>
<comment type="caution">
    <text evidence="13">The sequence shown here is derived from an EMBL/GenBank/DDBJ whole genome shotgun (WGS) entry which is preliminary data.</text>
</comment>
<reference evidence="13 14" key="1">
    <citation type="submission" date="2024-09" db="EMBL/GenBank/DDBJ databases">
        <title>Floridaenema gen nov. (Aerosakkonemataceae, Aerosakkonematales ord. nov., Cyanobacteria) from benthic tropical and subtropical fresh waters, with the description of four new species.</title>
        <authorList>
            <person name="Moretto J.A."/>
            <person name="Berthold D.E."/>
            <person name="Lefler F.W."/>
            <person name="Huang I.-S."/>
            <person name="Laughinghouse H. IV."/>
        </authorList>
    </citation>
    <scope>NUCLEOTIDE SEQUENCE [LARGE SCALE GENOMIC DNA]</scope>
    <source>
        <strain evidence="13 14">BLCC-F154</strain>
    </source>
</reference>
<dbReference type="EC" id="2.7.10.2" evidence="2"/>
<dbReference type="SUPFAM" id="SSF52540">
    <property type="entry name" value="P-loop containing nucleoside triphosphate hydrolases"/>
    <property type="match status" value="1"/>
</dbReference>
<feature type="transmembrane region" description="Helical" evidence="10">
    <location>
        <begin position="23"/>
        <end position="44"/>
    </location>
</feature>
<evidence type="ECO:0000256" key="2">
    <source>
        <dbReference type="ARBA" id="ARBA00011903"/>
    </source>
</evidence>
<keyword evidence="4" id="KW-0547">Nucleotide-binding</keyword>
<dbReference type="InterPro" id="IPR005702">
    <property type="entry name" value="Wzc-like_C"/>
</dbReference>
<evidence type="ECO:0000256" key="6">
    <source>
        <dbReference type="ARBA" id="ARBA00022840"/>
    </source>
</evidence>
<dbReference type="InterPro" id="IPR027417">
    <property type="entry name" value="P-loop_NTPase"/>
</dbReference>
<dbReference type="InterPro" id="IPR032807">
    <property type="entry name" value="GNVR"/>
</dbReference>
<evidence type="ECO:0000313" key="13">
    <source>
        <dbReference type="EMBL" id="MFB2938665.1"/>
    </source>
</evidence>
<dbReference type="Gene3D" id="3.40.50.300">
    <property type="entry name" value="P-loop containing nucleotide triphosphate hydrolases"/>
    <property type="match status" value="1"/>
</dbReference>
<dbReference type="CDD" id="cd05387">
    <property type="entry name" value="BY-kinase"/>
    <property type="match status" value="1"/>
</dbReference>
<dbReference type="RefSeq" id="WP_413260147.1">
    <property type="nucleotide sequence ID" value="NZ_JBHFNS010000092.1"/>
</dbReference>
<organism evidence="13 14">
    <name type="scientific">Floridaenema fluviatile BLCC-F154</name>
    <dbReference type="NCBI Taxonomy" id="3153640"/>
    <lineage>
        <taxon>Bacteria</taxon>
        <taxon>Bacillati</taxon>
        <taxon>Cyanobacteriota</taxon>
        <taxon>Cyanophyceae</taxon>
        <taxon>Oscillatoriophycideae</taxon>
        <taxon>Aerosakkonematales</taxon>
        <taxon>Aerosakkonemataceae</taxon>
        <taxon>Floridanema</taxon>
        <taxon>Floridanema fluviatile</taxon>
    </lineage>
</organism>
<dbReference type="InterPro" id="IPR050445">
    <property type="entry name" value="Bact_polysacc_biosynth/exp"/>
</dbReference>
<keyword evidence="10" id="KW-0472">Membrane</keyword>
<accession>A0ABV4YIK7</accession>
<keyword evidence="6" id="KW-0067">ATP-binding</keyword>
<gene>
    <name evidence="13" type="ORF">ACE1B6_25725</name>
</gene>
<evidence type="ECO:0000256" key="3">
    <source>
        <dbReference type="ARBA" id="ARBA00022679"/>
    </source>
</evidence>
<evidence type="ECO:0000313" key="14">
    <source>
        <dbReference type="Proteomes" id="UP001576776"/>
    </source>
</evidence>
<evidence type="ECO:0000256" key="8">
    <source>
        <dbReference type="ARBA" id="ARBA00051245"/>
    </source>
</evidence>
<evidence type="ECO:0000259" key="12">
    <source>
        <dbReference type="Pfam" id="PF13807"/>
    </source>
</evidence>
<keyword evidence="9" id="KW-0175">Coiled coil</keyword>
<keyword evidence="5" id="KW-0418">Kinase</keyword>
<dbReference type="Pfam" id="PF13807">
    <property type="entry name" value="GNVR"/>
    <property type="match status" value="1"/>
</dbReference>
<evidence type="ECO:0000256" key="1">
    <source>
        <dbReference type="ARBA" id="ARBA00007316"/>
    </source>
</evidence>
<keyword evidence="14" id="KW-1185">Reference proteome</keyword>
<dbReference type="PANTHER" id="PTHR32309">
    <property type="entry name" value="TYROSINE-PROTEIN KINASE"/>
    <property type="match status" value="1"/>
</dbReference>
<dbReference type="Proteomes" id="UP001576776">
    <property type="component" value="Unassembled WGS sequence"/>
</dbReference>
<name>A0ABV4YIK7_9CYAN</name>
<feature type="domain" description="Tyrosine-protein kinase G-rich" evidence="12">
    <location>
        <begin position="374"/>
        <end position="451"/>
    </location>
</feature>
<evidence type="ECO:0000256" key="4">
    <source>
        <dbReference type="ARBA" id="ARBA00022741"/>
    </source>
</evidence>
<keyword evidence="10" id="KW-1133">Transmembrane helix</keyword>
<evidence type="ECO:0000256" key="10">
    <source>
        <dbReference type="SAM" id="Phobius"/>
    </source>
</evidence>
<dbReference type="EMBL" id="JBHFNS010000092">
    <property type="protein sequence ID" value="MFB2938665.1"/>
    <property type="molecule type" value="Genomic_DNA"/>
</dbReference>
<feature type="domain" description="AAA" evidence="11">
    <location>
        <begin position="532"/>
        <end position="660"/>
    </location>
</feature>
<proteinExistence type="inferred from homology"/>
<keyword evidence="10" id="KW-0812">Transmembrane</keyword>
<evidence type="ECO:0000256" key="5">
    <source>
        <dbReference type="ARBA" id="ARBA00022777"/>
    </source>
</evidence>